<sequence length="611" mass="69060">MKQLKQIHTQMFKFGFHQNKDVLQKLMLFCTNPNTGNLFYAERTFHYIQNPSLFVYNLLIKEFTKKGILEKVVLLFHQLREDGLFPDNYTYPFVLKAIGRLGMVSDGRKIHGFIVRTGLEFDSYTGNSLMDMYSDMGSTESLQQLFEEMQDKDVVCWNILIAGYNKCRQFSDAIDAFRQMGLQADVRPDEATVVSTLCACIALADLELGKELHSYVRKELEFSIILGNALMDMYAKCGCLSLAHKVFDEMRIKNVISWTTIVSGYVNCGKLCKARELFDRSPAKDVVLWTAMINGYVQFNCFDEAVTLFEDMQVRRIKPDRYTVVALLTGCAQLGALEQGRWIHQYIENNNIVMDTVVSTSLINMYAKCGYIDKSLEIFRKVRKKDTASWTAIICAFAMNGQTNKALELFSEMQMLGGRPDDITYIGVLSACSHGGLVEEGCWHFDSMRRIYHIDPKIEHYGCLVDLLSRAGLLDEAERLIDKIPNAYDEELLPLWSSLLGACRIHNNVDMGERVSKRILGVEYSNSGIHSLAANLYAAVDRWEDVTKVRRKMKDLGVKKIPGCSSIEVNGIVHEFLVADSSHSSAGEIVSLLIDLKGLMSGLEESAVDGI</sequence>
<dbReference type="Pfam" id="PF01535">
    <property type="entry name" value="PPR"/>
    <property type="match status" value="6"/>
</dbReference>
<dbReference type="OrthoDB" id="185373at2759"/>
<dbReference type="NCBIfam" id="TIGR00756">
    <property type="entry name" value="PPR"/>
    <property type="match status" value="5"/>
</dbReference>
<dbReference type="PANTHER" id="PTHR47926:SF489">
    <property type="entry name" value="PENTATRICOPEPTIDE REPEAT-CONTAINING PROTEIN"/>
    <property type="match status" value="1"/>
</dbReference>
<dbReference type="PANTHER" id="PTHR47926">
    <property type="entry name" value="PENTATRICOPEPTIDE REPEAT-CONTAINING PROTEIN"/>
    <property type="match status" value="1"/>
</dbReference>
<evidence type="ECO:0000256" key="2">
    <source>
        <dbReference type="PROSITE-ProRule" id="PRU00708"/>
    </source>
</evidence>
<feature type="repeat" description="PPR" evidence="2">
    <location>
        <begin position="285"/>
        <end position="319"/>
    </location>
</feature>
<feature type="repeat" description="PPR" evidence="2">
    <location>
        <begin position="223"/>
        <end position="257"/>
    </location>
</feature>
<name>A0A7J6W214_THATH</name>
<dbReference type="FunFam" id="1.25.40.10:FF:000427">
    <property type="entry name" value="Pentatricopeptide repeat-containing protein chloroplastic"/>
    <property type="match status" value="1"/>
</dbReference>
<accession>A0A7J6W214</accession>
<dbReference type="Pfam" id="PF13041">
    <property type="entry name" value="PPR_2"/>
    <property type="match status" value="3"/>
</dbReference>
<dbReference type="InterPro" id="IPR046848">
    <property type="entry name" value="E_motif"/>
</dbReference>
<keyword evidence="1" id="KW-0677">Repeat</keyword>
<dbReference type="PROSITE" id="PS51375">
    <property type="entry name" value="PPR"/>
    <property type="match status" value="6"/>
</dbReference>
<feature type="repeat" description="PPR" evidence="2">
    <location>
        <begin position="355"/>
        <end position="385"/>
    </location>
</feature>
<organism evidence="3 4">
    <name type="scientific">Thalictrum thalictroides</name>
    <name type="common">Rue-anemone</name>
    <name type="synonym">Anemone thalictroides</name>
    <dbReference type="NCBI Taxonomy" id="46969"/>
    <lineage>
        <taxon>Eukaryota</taxon>
        <taxon>Viridiplantae</taxon>
        <taxon>Streptophyta</taxon>
        <taxon>Embryophyta</taxon>
        <taxon>Tracheophyta</taxon>
        <taxon>Spermatophyta</taxon>
        <taxon>Magnoliopsida</taxon>
        <taxon>Ranunculales</taxon>
        <taxon>Ranunculaceae</taxon>
        <taxon>Thalictroideae</taxon>
        <taxon>Thalictrum</taxon>
    </lineage>
</organism>
<dbReference type="InterPro" id="IPR002885">
    <property type="entry name" value="PPR_rpt"/>
</dbReference>
<dbReference type="AlphaFoldDB" id="A0A7J6W214"/>
<dbReference type="GO" id="GO:0009451">
    <property type="term" value="P:RNA modification"/>
    <property type="evidence" value="ECO:0007669"/>
    <property type="project" value="InterPro"/>
</dbReference>
<dbReference type="FunFam" id="1.25.40.10:FF:000348">
    <property type="entry name" value="Pentatricopeptide repeat-containing protein chloroplastic"/>
    <property type="match status" value="1"/>
</dbReference>
<dbReference type="InterPro" id="IPR011990">
    <property type="entry name" value="TPR-like_helical_dom_sf"/>
</dbReference>
<dbReference type="Proteomes" id="UP000554482">
    <property type="component" value="Unassembled WGS sequence"/>
</dbReference>
<keyword evidence="4" id="KW-1185">Reference proteome</keyword>
<dbReference type="Pfam" id="PF20431">
    <property type="entry name" value="E_motif"/>
    <property type="match status" value="1"/>
</dbReference>
<dbReference type="GO" id="GO:0003723">
    <property type="term" value="F:RNA binding"/>
    <property type="evidence" value="ECO:0007669"/>
    <property type="project" value="InterPro"/>
</dbReference>
<protein>
    <submittedName>
        <fullName evidence="3">Pentatricopeptide repeat-containing protein</fullName>
    </submittedName>
</protein>
<feature type="repeat" description="PPR" evidence="2">
    <location>
        <begin position="386"/>
        <end position="420"/>
    </location>
</feature>
<evidence type="ECO:0000313" key="3">
    <source>
        <dbReference type="EMBL" id="KAF5191404.1"/>
    </source>
</evidence>
<dbReference type="InterPro" id="IPR046960">
    <property type="entry name" value="PPR_At4g14850-like_plant"/>
</dbReference>
<feature type="repeat" description="PPR" evidence="2">
    <location>
        <begin position="122"/>
        <end position="156"/>
    </location>
</feature>
<dbReference type="FunFam" id="1.25.40.10:FF:000989">
    <property type="entry name" value="Pentatricopeptide repeat-containing protein At1g31430"/>
    <property type="match status" value="1"/>
</dbReference>
<evidence type="ECO:0000313" key="4">
    <source>
        <dbReference type="Proteomes" id="UP000554482"/>
    </source>
</evidence>
<comment type="caution">
    <text evidence="3">The sequence shown here is derived from an EMBL/GenBank/DDBJ whole genome shotgun (WGS) entry which is preliminary data.</text>
</comment>
<dbReference type="Gene3D" id="1.25.40.10">
    <property type="entry name" value="Tetratricopeptide repeat domain"/>
    <property type="match status" value="4"/>
</dbReference>
<dbReference type="EMBL" id="JABWDY010022854">
    <property type="protein sequence ID" value="KAF5191404.1"/>
    <property type="molecule type" value="Genomic_DNA"/>
</dbReference>
<reference evidence="3 4" key="1">
    <citation type="submission" date="2020-06" db="EMBL/GenBank/DDBJ databases">
        <title>Transcriptomic and genomic resources for Thalictrum thalictroides and T. hernandezii: Facilitating candidate gene discovery in an emerging model plant lineage.</title>
        <authorList>
            <person name="Arias T."/>
            <person name="Riano-Pachon D.M."/>
            <person name="Di Stilio V.S."/>
        </authorList>
    </citation>
    <scope>NUCLEOTIDE SEQUENCE [LARGE SCALE GENOMIC DNA]</scope>
    <source>
        <strain evidence="4">cv. WT478/WT964</strain>
        <tissue evidence="3">Leaves</tissue>
    </source>
</reference>
<gene>
    <name evidence="3" type="ORF">FRX31_019011</name>
</gene>
<proteinExistence type="predicted"/>
<feature type="repeat" description="PPR" evidence="2">
    <location>
        <begin position="52"/>
        <end position="86"/>
    </location>
</feature>
<evidence type="ECO:0000256" key="1">
    <source>
        <dbReference type="ARBA" id="ARBA00022737"/>
    </source>
</evidence>